<feature type="transmembrane region" description="Helical" evidence="1">
    <location>
        <begin position="63"/>
        <end position="86"/>
    </location>
</feature>
<accession>A0A0M9GM89</accession>
<feature type="transmembrane region" description="Helical" evidence="1">
    <location>
        <begin position="132"/>
        <end position="152"/>
    </location>
</feature>
<keyword evidence="1" id="KW-1133">Transmembrane helix</keyword>
<dbReference type="RefSeq" id="WP_053999341.1">
    <property type="nucleotide sequence ID" value="NZ_JXMU01000014.1"/>
</dbReference>
<dbReference type="AlphaFoldDB" id="A0A0M9GM89"/>
<sequence>MKHLLNRPIITVIAGYWAMFWMMNALDKIFARQDLGFIVWYGNHRVEKFTMYFDRLGYGPDSVWATLMFAGIVEAAVACMFLWALYKIAKNQPGAIRLNDRAIAASIIVFFGFAVFDVVVGDRAELLEHSTYVGVLLVSYLAGAIEGVFMHLRNTQSTVEPAE</sequence>
<evidence type="ECO:0000256" key="1">
    <source>
        <dbReference type="SAM" id="Phobius"/>
    </source>
</evidence>
<keyword evidence="1" id="KW-0472">Membrane</keyword>
<reference evidence="2 3" key="1">
    <citation type="submission" date="2015-01" db="EMBL/GenBank/DDBJ databases">
        <title>Ahrensia donghaiensis sp. nov., a novel dimethylsulphoniopropionate-cleavage bacterium isolated from seawater and emended descriptions of the genus Ahrensia and Ahrensia kielensis.</title>
        <authorList>
            <person name="Liu J."/>
        </authorList>
    </citation>
    <scope>NUCLEOTIDE SEQUENCE [LARGE SCALE GENOMIC DNA]</scope>
    <source>
        <strain evidence="2 3">LZD062</strain>
    </source>
</reference>
<proteinExistence type="predicted"/>
<comment type="caution">
    <text evidence="2">The sequence shown here is derived from an EMBL/GenBank/DDBJ whole genome shotgun (WGS) entry which is preliminary data.</text>
</comment>
<evidence type="ECO:0000313" key="2">
    <source>
        <dbReference type="EMBL" id="KPB01080.1"/>
    </source>
</evidence>
<feature type="transmembrane region" description="Helical" evidence="1">
    <location>
        <begin position="9"/>
        <end position="26"/>
    </location>
</feature>
<feature type="transmembrane region" description="Helical" evidence="1">
    <location>
        <begin position="98"/>
        <end position="120"/>
    </location>
</feature>
<organism evidence="2 3">
    <name type="scientific">Ahrensia marina</name>
    <dbReference type="NCBI Taxonomy" id="1514904"/>
    <lineage>
        <taxon>Bacteria</taxon>
        <taxon>Pseudomonadati</taxon>
        <taxon>Pseudomonadota</taxon>
        <taxon>Alphaproteobacteria</taxon>
        <taxon>Hyphomicrobiales</taxon>
        <taxon>Ahrensiaceae</taxon>
        <taxon>Ahrensia</taxon>
    </lineage>
</organism>
<evidence type="ECO:0000313" key="3">
    <source>
        <dbReference type="Proteomes" id="UP000038011"/>
    </source>
</evidence>
<evidence type="ECO:0008006" key="4">
    <source>
        <dbReference type="Google" id="ProtNLM"/>
    </source>
</evidence>
<keyword evidence="1" id="KW-0812">Transmembrane</keyword>
<dbReference type="STRING" id="1514904.SU32_10625"/>
<protein>
    <recommendedName>
        <fullName evidence="4">Transmembrane protein</fullName>
    </recommendedName>
</protein>
<dbReference type="OrthoDB" id="7676816at2"/>
<keyword evidence="3" id="KW-1185">Reference proteome</keyword>
<name>A0A0M9GM89_9HYPH</name>
<gene>
    <name evidence="2" type="ORF">SU32_10625</name>
</gene>
<dbReference type="PATRIC" id="fig|1514904.3.peg.960"/>
<dbReference type="Proteomes" id="UP000038011">
    <property type="component" value="Unassembled WGS sequence"/>
</dbReference>
<dbReference type="EMBL" id="JXMU01000014">
    <property type="protein sequence ID" value="KPB01080.1"/>
    <property type="molecule type" value="Genomic_DNA"/>
</dbReference>